<reference evidence="4 5" key="1">
    <citation type="submission" date="2023-03" db="EMBL/GenBank/DDBJ databases">
        <title>Complete genome of Arcanobacterium canis strain DSM 25104 isolated in 2010 from a canine otitis externa in Germany.</title>
        <authorList>
            <person name="Borowiak M."/>
            <person name="Kreitlow A."/>
            <person name="Malorny B."/>
            <person name="Laemmler C."/>
            <person name="Prenger-Berninghoff E."/>
            <person name="Ploetz M."/>
            <person name="Abdulmawjood A."/>
        </authorList>
    </citation>
    <scope>NUCLEOTIDE SEQUENCE [LARGE SCALE GENOMIC DNA]</scope>
    <source>
        <strain evidence="4 5">DSM 25104</strain>
    </source>
</reference>
<dbReference type="RefSeq" id="WP_278012588.1">
    <property type="nucleotide sequence ID" value="NZ_CP121208.1"/>
</dbReference>
<dbReference type="Proteomes" id="UP001215216">
    <property type="component" value="Chromosome"/>
</dbReference>
<dbReference type="Gene3D" id="3.90.79.10">
    <property type="entry name" value="Nucleoside Triphosphate Pyrophosphohydrolase"/>
    <property type="match status" value="1"/>
</dbReference>
<accession>A0ABY8FXF2</accession>
<dbReference type="InterPro" id="IPR020084">
    <property type="entry name" value="NUDIX_hydrolase_CS"/>
</dbReference>
<evidence type="ECO:0000256" key="2">
    <source>
        <dbReference type="SAM" id="MobiDB-lite"/>
    </source>
</evidence>
<gene>
    <name evidence="4" type="ORF">P7079_07140</name>
</gene>
<dbReference type="InterPro" id="IPR051325">
    <property type="entry name" value="Nudix_hydrolase_domain"/>
</dbReference>
<name>A0ABY8FXF2_9ACTO</name>
<dbReference type="Pfam" id="PF00300">
    <property type="entry name" value="His_Phos_1"/>
    <property type="match status" value="1"/>
</dbReference>
<feature type="domain" description="Nudix hydrolase" evidence="3">
    <location>
        <begin position="6"/>
        <end position="143"/>
    </location>
</feature>
<dbReference type="PANTHER" id="PTHR21340:SF0">
    <property type="entry name" value="BIS(5'-NUCLEOSYL)-TETRAPHOSPHATASE [ASYMMETRICAL]"/>
    <property type="match status" value="1"/>
</dbReference>
<feature type="region of interest" description="Disordered" evidence="2">
    <location>
        <begin position="314"/>
        <end position="345"/>
    </location>
</feature>
<dbReference type="CDD" id="cd03673">
    <property type="entry name" value="NUDIX_Ap6A_hydrolase"/>
    <property type="match status" value="1"/>
</dbReference>
<dbReference type="Pfam" id="PF00293">
    <property type="entry name" value="NUDIX"/>
    <property type="match status" value="1"/>
</dbReference>
<keyword evidence="1 4" id="KW-0378">Hydrolase</keyword>
<dbReference type="InterPro" id="IPR000086">
    <property type="entry name" value="NUDIX_hydrolase_dom"/>
</dbReference>
<keyword evidence="5" id="KW-1185">Reference proteome</keyword>
<sequence>MSALIDVHAAGAVVWRVRQGILHVLLIHRPKWNDWSFPKGKVKTGESLVECAVREVTEEARIVPILGQPLGWQYYDLPDGRHKEVRYWAATVAPPRSPIRAARPRGWAANKGEIDDRRWVTVSEAEKKLTRDGDRKILSKLIRAYSAGTLETTPIVLVRHTRAKSRSSWAAQYPHATEHNRPLTKVGTARARHLVSTLGAYGIQEIISSPWIRCVDTVAPYARAIDSVVRVVDALTESAFAADPQRFTAWMRNRFEQVDLPEVISLHRPTLPAVMDVLQDYTRSKVFSQIPKKDPWLKTGEMIIAHVARRPLSVASSENSEQEGNTQNLLVSTNQTQSRPRNGPTVVALERLRPSA</sequence>
<organism evidence="4 5">
    <name type="scientific">Arcanobacterium canis</name>
    <dbReference type="NCBI Taxonomy" id="999183"/>
    <lineage>
        <taxon>Bacteria</taxon>
        <taxon>Bacillati</taxon>
        <taxon>Actinomycetota</taxon>
        <taxon>Actinomycetes</taxon>
        <taxon>Actinomycetales</taxon>
        <taxon>Actinomycetaceae</taxon>
        <taxon>Arcanobacterium</taxon>
    </lineage>
</organism>
<protein>
    <submittedName>
        <fullName evidence="4">Bifunctional NUDIX hydrolase/histidine phosphatase family protein</fullName>
        <ecNumber evidence="4">3.1.3.-</ecNumber>
        <ecNumber evidence="4">3.6.-.-</ecNumber>
    </submittedName>
</protein>
<dbReference type="PANTHER" id="PTHR21340">
    <property type="entry name" value="DIADENOSINE 5,5-P1,P4-TETRAPHOSPHATE PYROPHOSPHOHYDROLASE MUTT"/>
    <property type="match status" value="1"/>
</dbReference>
<evidence type="ECO:0000313" key="5">
    <source>
        <dbReference type="Proteomes" id="UP001215216"/>
    </source>
</evidence>
<dbReference type="CDD" id="cd07067">
    <property type="entry name" value="HP_PGM_like"/>
    <property type="match status" value="1"/>
</dbReference>
<dbReference type="SUPFAM" id="SSF55811">
    <property type="entry name" value="Nudix"/>
    <property type="match status" value="1"/>
</dbReference>
<dbReference type="Gene3D" id="3.40.50.1240">
    <property type="entry name" value="Phosphoglycerate mutase-like"/>
    <property type="match status" value="1"/>
</dbReference>
<dbReference type="EC" id="3.6.-.-" evidence="4"/>
<feature type="compositionally biased region" description="Polar residues" evidence="2">
    <location>
        <begin position="314"/>
        <end position="340"/>
    </location>
</feature>
<dbReference type="SUPFAM" id="SSF53254">
    <property type="entry name" value="Phosphoglycerate mutase-like"/>
    <property type="match status" value="1"/>
</dbReference>
<dbReference type="InterPro" id="IPR029033">
    <property type="entry name" value="His_PPase_superfam"/>
</dbReference>
<dbReference type="InterPro" id="IPR013078">
    <property type="entry name" value="His_Pase_superF_clade-1"/>
</dbReference>
<dbReference type="InterPro" id="IPR015797">
    <property type="entry name" value="NUDIX_hydrolase-like_dom_sf"/>
</dbReference>
<proteinExistence type="predicted"/>
<dbReference type="EC" id="3.1.3.-" evidence="4"/>
<dbReference type="PROSITE" id="PS51462">
    <property type="entry name" value="NUDIX"/>
    <property type="match status" value="1"/>
</dbReference>
<dbReference type="GO" id="GO:0016787">
    <property type="term" value="F:hydrolase activity"/>
    <property type="evidence" value="ECO:0007669"/>
    <property type="project" value="UniProtKB-KW"/>
</dbReference>
<dbReference type="PROSITE" id="PS00893">
    <property type="entry name" value="NUDIX_BOX"/>
    <property type="match status" value="1"/>
</dbReference>
<evidence type="ECO:0000259" key="3">
    <source>
        <dbReference type="PROSITE" id="PS51462"/>
    </source>
</evidence>
<evidence type="ECO:0000256" key="1">
    <source>
        <dbReference type="ARBA" id="ARBA00022801"/>
    </source>
</evidence>
<evidence type="ECO:0000313" key="4">
    <source>
        <dbReference type="EMBL" id="WFM83163.1"/>
    </source>
</evidence>
<dbReference type="EMBL" id="CP121208">
    <property type="protein sequence ID" value="WFM83163.1"/>
    <property type="molecule type" value="Genomic_DNA"/>
</dbReference>